<keyword evidence="2" id="KW-0808">Transferase</keyword>
<protein>
    <submittedName>
        <fullName evidence="2">Glycosyl transferase family 2</fullName>
    </submittedName>
</protein>
<dbReference type="InterPro" id="IPR001173">
    <property type="entry name" value="Glyco_trans_2-like"/>
</dbReference>
<reference evidence="2 3" key="1">
    <citation type="submission" date="2016-10" db="EMBL/GenBank/DDBJ databases">
        <authorList>
            <person name="de Groot N.N."/>
        </authorList>
    </citation>
    <scope>NUCLEOTIDE SEQUENCE [LARGE SCALE GENOMIC DNA]</scope>
    <source>
        <strain evidence="2 3">CGMCC 4.6858</strain>
    </source>
</reference>
<evidence type="ECO:0000313" key="3">
    <source>
        <dbReference type="Proteomes" id="UP000199034"/>
    </source>
</evidence>
<dbReference type="PANTHER" id="PTHR43685:SF2">
    <property type="entry name" value="GLYCOSYLTRANSFERASE 2-LIKE DOMAIN-CONTAINING PROTEIN"/>
    <property type="match status" value="1"/>
</dbReference>
<dbReference type="EMBL" id="FMZM01000006">
    <property type="protein sequence ID" value="SDD16913.1"/>
    <property type="molecule type" value="Genomic_DNA"/>
</dbReference>
<dbReference type="InterPro" id="IPR050834">
    <property type="entry name" value="Glycosyltransf_2"/>
</dbReference>
<proteinExistence type="predicted"/>
<evidence type="ECO:0000259" key="1">
    <source>
        <dbReference type="Pfam" id="PF00535"/>
    </source>
</evidence>
<dbReference type="Proteomes" id="UP000199034">
    <property type="component" value="Unassembled WGS sequence"/>
</dbReference>
<dbReference type="STRING" id="1045774.SAMN05421872_106174"/>
<name>A0A1G6SJE8_9ACTN</name>
<dbReference type="Pfam" id="PF00535">
    <property type="entry name" value="Glycos_transf_2"/>
    <property type="match status" value="1"/>
</dbReference>
<keyword evidence="3" id="KW-1185">Reference proteome</keyword>
<dbReference type="AlphaFoldDB" id="A0A1G6SJE8"/>
<feature type="domain" description="Glycosyltransferase 2-like" evidence="1">
    <location>
        <begin position="12"/>
        <end position="177"/>
    </location>
</feature>
<dbReference type="GO" id="GO:0016740">
    <property type="term" value="F:transferase activity"/>
    <property type="evidence" value="ECO:0007669"/>
    <property type="project" value="UniProtKB-KW"/>
</dbReference>
<dbReference type="OrthoDB" id="153025at2"/>
<sequence>MTGTTRRPDVTAVVCAYTAARWTDLVAALDGLATQTVAPSQVLVVVDHEDDLLARVREAFPDVEAVPSTRLRGLSGARNTAVGLARGEVVAFLDDDAVPRPDWLERMLEPYDDPDVLAVGGAARPVWPDGARPGQLATELDWVVGCTYRGLPEERADVRNLMGCSMSFRRTALEELGGFAEGAGRIGALPLGCEETELCIRLRQRHPHARVVLEPASVVDHRVTADRTTWRYLRTRSYAEGLSKAAMAAVVGSTDATAVERGYVTRVLPGGVRRELARAARGDRDGWQGAAGIVTALAATTAGYARGRLGPRARLVRRAEEARTA</sequence>
<dbReference type="Gene3D" id="3.90.550.10">
    <property type="entry name" value="Spore Coat Polysaccharide Biosynthesis Protein SpsA, Chain A"/>
    <property type="match status" value="1"/>
</dbReference>
<organism evidence="2 3">
    <name type="scientific">Nocardioides lianchengensis</name>
    <dbReference type="NCBI Taxonomy" id="1045774"/>
    <lineage>
        <taxon>Bacteria</taxon>
        <taxon>Bacillati</taxon>
        <taxon>Actinomycetota</taxon>
        <taxon>Actinomycetes</taxon>
        <taxon>Propionibacteriales</taxon>
        <taxon>Nocardioidaceae</taxon>
        <taxon>Nocardioides</taxon>
    </lineage>
</organism>
<evidence type="ECO:0000313" key="2">
    <source>
        <dbReference type="EMBL" id="SDD16913.1"/>
    </source>
</evidence>
<gene>
    <name evidence="2" type="ORF">SAMN05421872_106174</name>
</gene>
<accession>A0A1G6SJE8</accession>
<dbReference type="SUPFAM" id="SSF53448">
    <property type="entry name" value="Nucleotide-diphospho-sugar transferases"/>
    <property type="match status" value="1"/>
</dbReference>
<dbReference type="PANTHER" id="PTHR43685">
    <property type="entry name" value="GLYCOSYLTRANSFERASE"/>
    <property type="match status" value="1"/>
</dbReference>
<dbReference type="InterPro" id="IPR029044">
    <property type="entry name" value="Nucleotide-diphossugar_trans"/>
</dbReference>